<accession>A0AAV0KM06</accession>
<dbReference type="AlphaFoldDB" id="A0AAV0KM06"/>
<sequence>MRWAHVASSSTLLEVPLLTSLSLSLLWWKAGLVAPGWMCLRMSRMCRSS</sequence>
<keyword evidence="1" id="KW-1133">Transmembrane helix</keyword>
<protein>
    <submittedName>
        <fullName evidence="2">Uncharacterized protein</fullName>
    </submittedName>
</protein>
<comment type="caution">
    <text evidence="2">The sequence shown here is derived from an EMBL/GenBank/DDBJ whole genome shotgun (WGS) entry which is preliminary data.</text>
</comment>
<feature type="transmembrane region" description="Helical" evidence="1">
    <location>
        <begin position="20"/>
        <end position="40"/>
    </location>
</feature>
<evidence type="ECO:0000313" key="3">
    <source>
        <dbReference type="Proteomes" id="UP001154282"/>
    </source>
</evidence>
<keyword evidence="1" id="KW-0472">Membrane</keyword>
<dbReference type="EMBL" id="CAMGYJ010000005">
    <property type="protein sequence ID" value="CAI0423126.1"/>
    <property type="molecule type" value="Genomic_DNA"/>
</dbReference>
<evidence type="ECO:0000256" key="1">
    <source>
        <dbReference type="SAM" id="Phobius"/>
    </source>
</evidence>
<gene>
    <name evidence="2" type="ORF">LITE_LOCUS19395</name>
</gene>
<organism evidence="2 3">
    <name type="scientific">Linum tenue</name>
    <dbReference type="NCBI Taxonomy" id="586396"/>
    <lineage>
        <taxon>Eukaryota</taxon>
        <taxon>Viridiplantae</taxon>
        <taxon>Streptophyta</taxon>
        <taxon>Embryophyta</taxon>
        <taxon>Tracheophyta</taxon>
        <taxon>Spermatophyta</taxon>
        <taxon>Magnoliopsida</taxon>
        <taxon>eudicotyledons</taxon>
        <taxon>Gunneridae</taxon>
        <taxon>Pentapetalae</taxon>
        <taxon>rosids</taxon>
        <taxon>fabids</taxon>
        <taxon>Malpighiales</taxon>
        <taxon>Linaceae</taxon>
        <taxon>Linum</taxon>
    </lineage>
</organism>
<keyword evidence="3" id="KW-1185">Reference proteome</keyword>
<proteinExistence type="predicted"/>
<keyword evidence="1" id="KW-0812">Transmembrane</keyword>
<reference evidence="2" key="1">
    <citation type="submission" date="2022-08" db="EMBL/GenBank/DDBJ databases">
        <authorList>
            <person name="Gutierrez-Valencia J."/>
        </authorList>
    </citation>
    <scope>NUCLEOTIDE SEQUENCE</scope>
</reference>
<name>A0AAV0KM06_9ROSI</name>
<evidence type="ECO:0000313" key="2">
    <source>
        <dbReference type="EMBL" id="CAI0423126.1"/>
    </source>
</evidence>
<dbReference type="Proteomes" id="UP001154282">
    <property type="component" value="Unassembled WGS sequence"/>
</dbReference>